<name>A0ABW4KWD3_9BURK</name>
<evidence type="ECO:0000256" key="2">
    <source>
        <dbReference type="SAM" id="SignalP"/>
    </source>
</evidence>
<feature type="chain" id="PRO_5045104202" description="IPTL-CTERM sorting domain-containing protein" evidence="2">
    <location>
        <begin position="25"/>
        <end position="232"/>
    </location>
</feature>
<keyword evidence="2" id="KW-0732">Signal</keyword>
<evidence type="ECO:0008006" key="5">
    <source>
        <dbReference type="Google" id="ProtNLM"/>
    </source>
</evidence>
<dbReference type="EMBL" id="JBHUEJ010000027">
    <property type="protein sequence ID" value="MFD1711417.1"/>
    <property type="molecule type" value="Genomic_DNA"/>
</dbReference>
<evidence type="ECO:0000256" key="1">
    <source>
        <dbReference type="SAM" id="Phobius"/>
    </source>
</evidence>
<gene>
    <name evidence="3" type="ORF">ACFSF0_12420</name>
</gene>
<feature type="signal peptide" evidence="2">
    <location>
        <begin position="1"/>
        <end position="24"/>
    </location>
</feature>
<comment type="caution">
    <text evidence="3">The sequence shown here is derived from an EMBL/GenBank/DDBJ whole genome shotgun (WGS) entry which is preliminary data.</text>
</comment>
<organism evidence="3 4">
    <name type="scientific">Ottowia flava</name>
    <dbReference type="NCBI Taxonomy" id="2675430"/>
    <lineage>
        <taxon>Bacteria</taxon>
        <taxon>Pseudomonadati</taxon>
        <taxon>Pseudomonadota</taxon>
        <taxon>Betaproteobacteria</taxon>
        <taxon>Burkholderiales</taxon>
        <taxon>Comamonadaceae</taxon>
        <taxon>Ottowia</taxon>
    </lineage>
</organism>
<protein>
    <recommendedName>
        <fullName evidence="5">IPTL-CTERM sorting domain-containing protein</fullName>
    </recommendedName>
</protein>
<sequence length="232" mass="23438">MKLRQFAPVLAALALCSASLASHAAQQCLTDGPGTYGAVTVTGCETNAANGITNPLRGTQLTPTFAYDGIGLQAGATNPTSCNLSFNPPIATSSLQLSLDAHQTQDILTISANGNVYTPVAADLSPLSGAVSPNALVISGNTIIGDGSSQDTPSSYGSAGVVQLTNNPPATITSLSLQESVGDHGTLIGVCFDDGAAATTAVPTQSPAGLAGMALMASLLAGWRLRRRRNQR</sequence>
<feature type="transmembrane region" description="Helical" evidence="1">
    <location>
        <begin position="208"/>
        <end position="225"/>
    </location>
</feature>
<evidence type="ECO:0000313" key="4">
    <source>
        <dbReference type="Proteomes" id="UP001597304"/>
    </source>
</evidence>
<proteinExistence type="predicted"/>
<dbReference type="RefSeq" id="WP_147913784.1">
    <property type="nucleotide sequence ID" value="NZ_JBHUEJ010000027.1"/>
</dbReference>
<keyword evidence="4" id="KW-1185">Reference proteome</keyword>
<accession>A0ABW4KWD3</accession>
<evidence type="ECO:0000313" key="3">
    <source>
        <dbReference type="EMBL" id="MFD1711417.1"/>
    </source>
</evidence>
<reference evidence="4" key="1">
    <citation type="journal article" date="2019" name="Int. J. Syst. Evol. Microbiol.">
        <title>The Global Catalogue of Microorganisms (GCM) 10K type strain sequencing project: providing services to taxonomists for standard genome sequencing and annotation.</title>
        <authorList>
            <consortium name="The Broad Institute Genomics Platform"/>
            <consortium name="The Broad Institute Genome Sequencing Center for Infectious Disease"/>
            <person name="Wu L."/>
            <person name="Ma J."/>
        </authorList>
    </citation>
    <scope>NUCLEOTIDE SEQUENCE [LARGE SCALE GENOMIC DNA]</scope>
    <source>
        <strain evidence="4">LMG 29247</strain>
    </source>
</reference>
<keyword evidence="1" id="KW-1133">Transmembrane helix</keyword>
<keyword evidence="1" id="KW-0472">Membrane</keyword>
<dbReference type="Proteomes" id="UP001597304">
    <property type="component" value="Unassembled WGS sequence"/>
</dbReference>
<keyword evidence="1" id="KW-0812">Transmembrane</keyword>